<proteinExistence type="predicted"/>
<evidence type="ECO:0000313" key="2">
    <source>
        <dbReference type="Proteomes" id="UP001054945"/>
    </source>
</evidence>
<dbReference type="AlphaFoldDB" id="A0AAV4WU74"/>
<gene>
    <name evidence="1" type="ORF">CEXT_381231</name>
</gene>
<comment type="caution">
    <text evidence="1">The sequence shown here is derived from an EMBL/GenBank/DDBJ whole genome shotgun (WGS) entry which is preliminary data.</text>
</comment>
<name>A0AAV4WU74_CAEEX</name>
<dbReference type="EMBL" id="BPLR01016611">
    <property type="protein sequence ID" value="GIY85083.1"/>
    <property type="molecule type" value="Genomic_DNA"/>
</dbReference>
<evidence type="ECO:0000313" key="1">
    <source>
        <dbReference type="EMBL" id="GIY85083.1"/>
    </source>
</evidence>
<accession>A0AAV4WU74</accession>
<reference evidence="1 2" key="1">
    <citation type="submission" date="2021-06" db="EMBL/GenBank/DDBJ databases">
        <title>Caerostris extrusa draft genome.</title>
        <authorList>
            <person name="Kono N."/>
            <person name="Arakawa K."/>
        </authorList>
    </citation>
    <scope>NUCLEOTIDE SEQUENCE [LARGE SCALE GENOMIC DNA]</scope>
</reference>
<protein>
    <submittedName>
        <fullName evidence="1">Uncharacterized protein</fullName>
    </submittedName>
</protein>
<sequence>MKRRCNFERNTILKEQMYFVLCYCPITPLSFKGKKAKKEHVYGNWTEENRNVFLFFLTWLTSLPENGKLMAGHWLEIKHQRVLDSLKYVMDDNC</sequence>
<dbReference type="Proteomes" id="UP001054945">
    <property type="component" value="Unassembled WGS sequence"/>
</dbReference>
<keyword evidence="2" id="KW-1185">Reference proteome</keyword>
<organism evidence="1 2">
    <name type="scientific">Caerostris extrusa</name>
    <name type="common">Bark spider</name>
    <name type="synonym">Caerostris bankana</name>
    <dbReference type="NCBI Taxonomy" id="172846"/>
    <lineage>
        <taxon>Eukaryota</taxon>
        <taxon>Metazoa</taxon>
        <taxon>Ecdysozoa</taxon>
        <taxon>Arthropoda</taxon>
        <taxon>Chelicerata</taxon>
        <taxon>Arachnida</taxon>
        <taxon>Araneae</taxon>
        <taxon>Araneomorphae</taxon>
        <taxon>Entelegynae</taxon>
        <taxon>Araneoidea</taxon>
        <taxon>Araneidae</taxon>
        <taxon>Caerostris</taxon>
    </lineage>
</organism>